<dbReference type="InterPro" id="IPR032675">
    <property type="entry name" value="LRR_dom_sf"/>
</dbReference>
<dbReference type="EMBL" id="CACVKT020007064">
    <property type="protein sequence ID" value="CAC5405114.1"/>
    <property type="molecule type" value="Genomic_DNA"/>
</dbReference>
<dbReference type="Pfam" id="PF13855">
    <property type="entry name" value="LRR_8"/>
    <property type="match status" value="1"/>
</dbReference>
<keyword evidence="4" id="KW-1185">Reference proteome</keyword>
<organism evidence="3 4">
    <name type="scientific">Mytilus coruscus</name>
    <name type="common">Sea mussel</name>
    <dbReference type="NCBI Taxonomy" id="42192"/>
    <lineage>
        <taxon>Eukaryota</taxon>
        <taxon>Metazoa</taxon>
        <taxon>Spiralia</taxon>
        <taxon>Lophotrochozoa</taxon>
        <taxon>Mollusca</taxon>
        <taxon>Bivalvia</taxon>
        <taxon>Autobranchia</taxon>
        <taxon>Pteriomorphia</taxon>
        <taxon>Mytilida</taxon>
        <taxon>Mytiloidea</taxon>
        <taxon>Mytilidae</taxon>
        <taxon>Mytilinae</taxon>
        <taxon>Mytilus</taxon>
    </lineage>
</organism>
<evidence type="ECO:0000256" key="1">
    <source>
        <dbReference type="ARBA" id="ARBA00022729"/>
    </source>
</evidence>
<protein>
    <submittedName>
        <fullName evidence="3">LINGO</fullName>
    </submittedName>
</protein>
<dbReference type="AlphaFoldDB" id="A0A6J8DDG2"/>
<name>A0A6J8DDG2_MYTCO</name>
<dbReference type="PANTHER" id="PTHR45842:SF12">
    <property type="entry name" value="KEKKON 5, ISOFORM A"/>
    <property type="match status" value="1"/>
</dbReference>
<keyword evidence="1" id="KW-0732">Signal</keyword>
<dbReference type="InterPro" id="IPR001611">
    <property type="entry name" value="Leu-rich_rpt"/>
</dbReference>
<sequence length="282" mass="32683">MDADLKLSSVCIFNTQCRCFNETGTSKLHVDCANKMIEKIPEVPQNIYIFNLQHNRIKKIEDNVFQSLTTLFLLDLSYNEITSLKSNSFEGLGELKVLKLNVNPLKYSGFPVSISHSLCIKHTTDSVSERTNIFSDKTMSDLRTLEKLEIDTHVPIERKLIFGEGYKYLNHLISLNIGRCYYPVLVDEKTFQFMPHLTTISFDIQCSMFIIPGGHQSLQSIRQLYMHHLFKNLIPDLLYFNYLTNEFKLTPIETLSFQDTFPDSFGYYPWNPISKNLYNSSL</sequence>
<dbReference type="Gene3D" id="3.80.10.10">
    <property type="entry name" value="Ribonuclease Inhibitor"/>
    <property type="match status" value="1"/>
</dbReference>
<proteinExistence type="predicted"/>
<dbReference type="InterPro" id="IPR050467">
    <property type="entry name" value="LRFN"/>
</dbReference>
<evidence type="ECO:0000313" key="4">
    <source>
        <dbReference type="Proteomes" id="UP000507470"/>
    </source>
</evidence>
<gene>
    <name evidence="3" type="ORF">MCOR_38831</name>
</gene>
<evidence type="ECO:0000256" key="2">
    <source>
        <dbReference type="ARBA" id="ARBA00023180"/>
    </source>
</evidence>
<keyword evidence="2" id="KW-0325">Glycoprotein</keyword>
<dbReference type="SUPFAM" id="SSF52058">
    <property type="entry name" value="L domain-like"/>
    <property type="match status" value="1"/>
</dbReference>
<dbReference type="PROSITE" id="PS51450">
    <property type="entry name" value="LRR"/>
    <property type="match status" value="1"/>
</dbReference>
<dbReference type="OrthoDB" id="6343311at2759"/>
<evidence type="ECO:0000313" key="3">
    <source>
        <dbReference type="EMBL" id="CAC5405114.1"/>
    </source>
</evidence>
<reference evidence="3 4" key="1">
    <citation type="submission" date="2020-06" db="EMBL/GenBank/DDBJ databases">
        <authorList>
            <person name="Li R."/>
            <person name="Bekaert M."/>
        </authorList>
    </citation>
    <scope>NUCLEOTIDE SEQUENCE [LARGE SCALE GENOMIC DNA]</scope>
    <source>
        <strain evidence="4">wild</strain>
    </source>
</reference>
<dbReference type="PANTHER" id="PTHR45842">
    <property type="entry name" value="SYNAPTIC ADHESION-LIKE MOLECULE SALM"/>
    <property type="match status" value="1"/>
</dbReference>
<accession>A0A6J8DDG2</accession>
<dbReference type="Proteomes" id="UP000507470">
    <property type="component" value="Unassembled WGS sequence"/>
</dbReference>